<dbReference type="GO" id="GO:0020037">
    <property type="term" value="F:heme binding"/>
    <property type="evidence" value="ECO:0007669"/>
    <property type="project" value="InterPro"/>
</dbReference>
<proteinExistence type="predicted"/>
<dbReference type="InterPro" id="IPR036396">
    <property type="entry name" value="Cyt_P450_sf"/>
</dbReference>
<dbReference type="EMBL" id="LR031879">
    <property type="protein sequence ID" value="VDD56370.1"/>
    <property type="molecule type" value="Genomic_DNA"/>
</dbReference>
<organism evidence="1">
    <name type="scientific">Brassica oleracea</name>
    <name type="common">Wild cabbage</name>
    <dbReference type="NCBI Taxonomy" id="3712"/>
    <lineage>
        <taxon>Eukaryota</taxon>
        <taxon>Viridiplantae</taxon>
        <taxon>Streptophyta</taxon>
        <taxon>Embryophyta</taxon>
        <taxon>Tracheophyta</taxon>
        <taxon>Spermatophyta</taxon>
        <taxon>Magnoliopsida</taxon>
        <taxon>eudicotyledons</taxon>
        <taxon>Gunneridae</taxon>
        <taxon>Pentapetalae</taxon>
        <taxon>rosids</taxon>
        <taxon>malvids</taxon>
        <taxon>Brassicales</taxon>
        <taxon>Brassicaceae</taxon>
        <taxon>Brassiceae</taxon>
        <taxon>Brassica</taxon>
    </lineage>
</organism>
<dbReference type="GO" id="GO:0004497">
    <property type="term" value="F:monooxygenase activity"/>
    <property type="evidence" value="ECO:0007669"/>
    <property type="project" value="InterPro"/>
</dbReference>
<sequence length="71" mass="8298">MLVSGQHKRINDVFFKLDALFQRVIDDHMHPGRSKDQRDITELVLDVMHKQGKDDYLKLTVDHLKALISVK</sequence>
<dbReference type="GO" id="GO:0005506">
    <property type="term" value="F:iron ion binding"/>
    <property type="evidence" value="ECO:0007669"/>
    <property type="project" value="InterPro"/>
</dbReference>
<evidence type="ECO:0000313" key="1">
    <source>
        <dbReference type="EMBL" id="VDD56370.1"/>
    </source>
</evidence>
<reference evidence="1" key="1">
    <citation type="submission" date="2018-11" db="EMBL/GenBank/DDBJ databases">
        <authorList>
            <consortium name="Genoscope - CEA"/>
            <person name="William W."/>
        </authorList>
    </citation>
    <scope>NUCLEOTIDE SEQUENCE</scope>
</reference>
<protein>
    <submittedName>
        <fullName evidence="1">Uncharacterized protein</fullName>
    </submittedName>
</protein>
<dbReference type="GO" id="GO:0016705">
    <property type="term" value="F:oxidoreductase activity, acting on paired donors, with incorporation or reduction of molecular oxygen"/>
    <property type="evidence" value="ECO:0007669"/>
    <property type="project" value="InterPro"/>
</dbReference>
<dbReference type="SUPFAM" id="SSF48264">
    <property type="entry name" value="Cytochrome P450"/>
    <property type="match status" value="1"/>
</dbReference>
<name>A0A3P6FVA9_BRAOL</name>
<accession>A0A3P6FVA9</accession>
<gene>
    <name evidence="1" type="ORF">BOLC8T49599H</name>
</gene>
<dbReference type="AlphaFoldDB" id="A0A3P6FVA9"/>